<gene>
    <name evidence="1" type="ORF">TM448A00111_0055</name>
    <name evidence="2" type="ORF">TM448B00196_0055</name>
</gene>
<reference evidence="1" key="1">
    <citation type="submission" date="2020-03" db="EMBL/GenBank/DDBJ databases">
        <title>The deep terrestrial virosphere.</title>
        <authorList>
            <person name="Holmfeldt K."/>
            <person name="Nilsson E."/>
            <person name="Simone D."/>
            <person name="Lopez-Fernandez M."/>
            <person name="Wu X."/>
            <person name="de Brujin I."/>
            <person name="Lundin D."/>
            <person name="Andersson A."/>
            <person name="Bertilsson S."/>
            <person name="Dopson M."/>
        </authorList>
    </citation>
    <scope>NUCLEOTIDE SEQUENCE</scope>
    <source>
        <strain evidence="1">TM448A00111</strain>
        <strain evidence="2">TM448B00196</strain>
    </source>
</reference>
<sequence length="74" mass="8228">MSPKVQKKYKILTRSIGDATNPDKGIESAHDVEGYLDYLEDVEKLELFATHYLGPVAGVDAFNVMFILKAQKAV</sequence>
<protein>
    <submittedName>
        <fullName evidence="1">Uncharacterized protein</fullName>
    </submittedName>
</protein>
<evidence type="ECO:0000313" key="1">
    <source>
        <dbReference type="EMBL" id="QJA44552.1"/>
    </source>
</evidence>
<dbReference type="EMBL" id="MT143977">
    <property type="protein sequence ID" value="QJA44552.1"/>
    <property type="molecule type" value="Genomic_DNA"/>
</dbReference>
<evidence type="ECO:0000313" key="2">
    <source>
        <dbReference type="EMBL" id="QJH94268.1"/>
    </source>
</evidence>
<dbReference type="EMBL" id="MT144598">
    <property type="protein sequence ID" value="QJH94268.1"/>
    <property type="molecule type" value="Genomic_DNA"/>
</dbReference>
<dbReference type="AlphaFoldDB" id="A0A6H1ZAR3"/>
<accession>A0A6H1ZAR3</accession>
<proteinExistence type="predicted"/>
<organism evidence="1">
    <name type="scientific">viral metagenome</name>
    <dbReference type="NCBI Taxonomy" id="1070528"/>
    <lineage>
        <taxon>unclassified sequences</taxon>
        <taxon>metagenomes</taxon>
        <taxon>organismal metagenomes</taxon>
    </lineage>
</organism>
<name>A0A6H1ZAR3_9ZZZZ</name>